<comment type="caution">
    <text evidence="1">The sequence shown here is derived from an EMBL/GenBank/DDBJ whole genome shotgun (WGS) entry which is preliminary data.</text>
</comment>
<organism evidence="1 2">
    <name type="scientific">Rubus argutus</name>
    <name type="common">Southern blackberry</name>
    <dbReference type="NCBI Taxonomy" id="59490"/>
    <lineage>
        <taxon>Eukaryota</taxon>
        <taxon>Viridiplantae</taxon>
        <taxon>Streptophyta</taxon>
        <taxon>Embryophyta</taxon>
        <taxon>Tracheophyta</taxon>
        <taxon>Spermatophyta</taxon>
        <taxon>Magnoliopsida</taxon>
        <taxon>eudicotyledons</taxon>
        <taxon>Gunneridae</taxon>
        <taxon>Pentapetalae</taxon>
        <taxon>rosids</taxon>
        <taxon>fabids</taxon>
        <taxon>Rosales</taxon>
        <taxon>Rosaceae</taxon>
        <taxon>Rosoideae</taxon>
        <taxon>Rosoideae incertae sedis</taxon>
        <taxon>Rubus</taxon>
    </lineage>
</organism>
<dbReference type="AlphaFoldDB" id="A0AAW1W6S6"/>
<protein>
    <submittedName>
        <fullName evidence="1">Uncharacterized protein</fullName>
    </submittedName>
</protein>
<gene>
    <name evidence="1" type="ORF">M0R45_028104</name>
</gene>
<dbReference type="EMBL" id="JBEDUW010000006">
    <property type="protein sequence ID" value="KAK9919513.1"/>
    <property type="molecule type" value="Genomic_DNA"/>
</dbReference>
<name>A0AAW1W6S6_RUBAR</name>
<accession>A0AAW1W6S6</accession>
<reference evidence="1 2" key="1">
    <citation type="journal article" date="2023" name="G3 (Bethesda)">
        <title>A chromosome-length genome assembly and annotation of blackberry (Rubus argutus, cv. 'Hillquist').</title>
        <authorList>
            <person name="Bruna T."/>
            <person name="Aryal R."/>
            <person name="Dudchenko O."/>
            <person name="Sargent D.J."/>
            <person name="Mead D."/>
            <person name="Buti M."/>
            <person name="Cavallini A."/>
            <person name="Hytonen T."/>
            <person name="Andres J."/>
            <person name="Pham M."/>
            <person name="Weisz D."/>
            <person name="Mascagni F."/>
            <person name="Usai G."/>
            <person name="Natali L."/>
            <person name="Bassil N."/>
            <person name="Fernandez G.E."/>
            <person name="Lomsadze A."/>
            <person name="Armour M."/>
            <person name="Olukolu B."/>
            <person name="Poorten T."/>
            <person name="Britton C."/>
            <person name="Davik J."/>
            <person name="Ashrafi H."/>
            <person name="Aiden E.L."/>
            <person name="Borodovsky M."/>
            <person name="Worthington M."/>
        </authorList>
    </citation>
    <scope>NUCLEOTIDE SEQUENCE [LARGE SCALE GENOMIC DNA]</scope>
    <source>
        <strain evidence="1">PI 553951</strain>
    </source>
</reference>
<sequence length="78" mass="9220">MPKEAMVRPTKVYGERQHPATMTMDSQVEKDRKTPDYVYETEKEDNDKDVFSDFVNRAKIKIRKTSSFGSRRNISFKE</sequence>
<keyword evidence="2" id="KW-1185">Reference proteome</keyword>
<dbReference type="Proteomes" id="UP001457282">
    <property type="component" value="Unassembled WGS sequence"/>
</dbReference>
<evidence type="ECO:0000313" key="1">
    <source>
        <dbReference type="EMBL" id="KAK9919513.1"/>
    </source>
</evidence>
<proteinExistence type="predicted"/>
<evidence type="ECO:0000313" key="2">
    <source>
        <dbReference type="Proteomes" id="UP001457282"/>
    </source>
</evidence>